<reference evidence="1" key="2">
    <citation type="submission" date="2025-03" db="EMBL/GenBank/DDBJ databases">
        <authorList>
            <consortium name="ELIXIR-Norway"/>
            <consortium name="Elixir Norway"/>
        </authorList>
    </citation>
    <scope>NUCLEOTIDE SEQUENCE</scope>
</reference>
<name>A0AC59ZT19_RANTA</name>
<evidence type="ECO:0000313" key="1">
    <source>
        <dbReference type="EMBL" id="CAN0507729.1"/>
    </source>
</evidence>
<organism evidence="1 2">
    <name type="scientific">Rangifer tarandus platyrhynchus</name>
    <name type="common">Svalbard reindeer</name>
    <dbReference type="NCBI Taxonomy" id="3082113"/>
    <lineage>
        <taxon>Eukaryota</taxon>
        <taxon>Metazoa</taxon>
        <taxon>Chordata</taxon>
        <taxon>Craniata</taxon>
        <taxon>Vertebrata</taxon>
        <taxon>Euteleostomi</taxon>
        <taxon>Mammalia</taxon>
        <taxon>Eutheria</taxon>
        <taxon>Laurasiatheria</taxon>
        <taxon>Artiodactyla</taxon>
        <taxon>Ruminantia</taxon>
        <taxon>Pecora</taxon>
        <taxon>Cervidae</taxon>
        <taxon>Odocoileinae</taxon>
        <taxon>Rangifer</taxon>
    </lineage>
</organism>
<proteinExistence type="predicted"/>
<gene>
    <name evidence="1" type="ORF">MRATA1EN22A_LOCUS22749</name>
</gene>
<reference evidence="1" key="1">
    <citation type="submission" date="2023-05" db="EMBL/GenBank/DDBJ databases">
        <authorList>
            <consortium name="ELIXIR-Norway"/>
        </authorList>
    </citation>
    <scope>NUCLEOTIDE SEQUENCE</scope>
</reference>
<accession>A0AC59ZT19</accession>
<dbReference type="EMBL" id="OX596088">
    <property type="protein sequence ID" value="CAN0507729.1"/>
    <property type="molecule type" value="Genomic_DNA"/>
</dbReference>
<sequence length="109" mass="12139">MQFQSCPPGLVMRVSFLLHCSLPLPQMPPGLVQMAQGPCFHQDILSGGMSHGPSTHSSSPPRLAECLLCARRCFTLWDSGWQRGLQLPSYSPLEAEKCHTYFSAHMEHE</sequence>
<protein>
    <submittedName>
        <fullName evidence="1">Uncharacterized protein</fullName>
    </submittedName>
</protein>
<dbReference type="Proteomes" id="UP001162501">
    <property type="component" value="Chromosome 4"/>
</dbReference>
<evidence type="ECO:0000313" key="2">
    <source>
        <dbReference type="Proteomes" id="UP001162501"/>
    </source>
</evidence>